<evidence type="ECO:0000313" key="2">
    <source>
        <dbReference type="Proteomes" id="UP000677305"/>
    </source>
</evidence>
<accession>A0A8J8M7C9</accession>
<reference evidence="1 2" key="1">
    <citation type="submission" date="2020-07" db="EMBL/GenBank/DDBJ databases">
        <title>Vallitalea guaymasensis genome.</title>
        <authorList>
            <person name="Postec A."/>
        </authorList>
    </citation>
    <scope>NUCLEOTIDE SEQUENCE [LARGE SCALE GENOMIC DNA]</scope>
    <source>
        <strain evidence="1 2">Ra1766G1</strain>
    </source>
</reference>
<name>A0A8J8M7C9_9FIRM</name>
<gene>
    <name evidence="1" type="ORF">HYG85_01885</name>
</gene>
<protein>
    <submittedName>
        <fullName evidence="1">Uncharacterized protein</fullName>
    </submittedName>
</protein>
<evidence type="ECO:0000313" key="1">
    <source>
        <dbReference type="EMBL" id="QUH27732.1"/>
    </source>
</evidence>
<keyword evidence="2" id="KW-1185">Reference proteome</keyword>
<sequence length="111" mass="13026">MVKYLKKDSNYKSVTSEVNNVDITVKTVTGETIFYELKTCDVKNAIRLAIGQLLEYCHYHDKSKANKLVIVTKYKPSKINISYIQNIRSLYKIPIYYQQFDMTKNQLSILY</sequence>
<dbReference type="AlphaFoldDB" id="A0A8J8M7C9"/>
<proteinExistence type="predicted"/>
<dbReference type="Proteomes" id="UP000677305">
    <property type="component" value="Chromosome"/>
</dbReference>
<dbReference type="EMBL" id="CP058561">
    <property type="protein sequence ID" value="QUH27732.1"/>
    <property type="molecule type" value="Genomic_DNA"/>
</dbReference>
<dbReference type="RefSeq" id="WP_212692049.1">
    <property type="nucleotide sequence ID" value="NZ_CP058561.1"/>
</dbReference>
<organism evidence="1 2">
    <name type="scientific">Vallitalea guaymasensis</name>
    <dbReference type="NCBI Taxonomy" id="1185412"/>
    <lineage>
        <taxon>Bacteria</taxon>
        <taxon>Bacillati</taxon>
        <taxon>Bacillota</taxon>
        <taxon>Clostridia</taxon>
        <taxon>Lachnospirales</taxon>
        <taxon>Vallitaleaceae</taxon>
        <taxon>Vallitalea</taxon>
    </lineage>
</organism>
<dbReference type="KEGG" id="vgu:HYG85_01885"/>